<dbReference type="SUPFAM" id="SSF53448">
    <property type="entry name" value="Nucleotide-diphospho-sugar transferases"/>
    <property type="match status" value="1"/>
</dbReference>
<evidence type="ECO:0000256" key="1">
    <source>
        <dbReference type="ARBA" id="ARBA00006739"/>
    </source>
</evidence>
<dbReference type="PANTHER" id="PTHR43685">
    <property type="entry name" value="GLYCOSYLTRANSFERASE"/>
    <property type="match status" value="1"/>
</dbReference>
<evidence type="ECO:0000313" key="5">
    <source>
        <dbReference type="EMBL" id="RUO71745.1"/>
    </source>
</evidence>
<organism evidence="5 6">
    <name type="scientific">Idiomarina ramblicola</name>
    <dbReference type="NCBI Taxonomy" id="263724"/>
    <lineage>
        <taxon>Bacteria</taxon>
        <taxon>Pseudomonadati</taxon>
        <taxon>Pseudomonadota</taxon>
        <taxon>Gammaproteobacteria</taxon>
        <taxon>Alteromonadales</taxon>
        <taxon>Idiomarinaceae</taxon>
        <taxon>Idiomarina</taxon>
    </lineage>
</organism>
<accession>A0A432Z1K2</accession>
<dbReference type="InterPro" id="IPR011990">
    <property type="entry name" value="TPR-like_helical_dom_sf"/>
</dbReference>
<comment type="similarity">
    <text evidence="1">Belongs to the glycosyltransferase 2 family.</text>
</comment>
<dbReference type="InterPro" id="IPR029044">
    <property type="entry name" value="Nucleotide-diphossugar_trans"/>
</dbReference>
<dbReference type="SUPFAM" id="SSF48452">
    <property type="entry name" value="TPR-like"/>
    <property type="match status" value="1"/>
</dbReference>
<keyword evidence="2" id="KW-0328">Glycosyltransferase</keyword>
<protein>
    <recommendedName>
        <fullName evidence="4">Glycosyltransferase 2-like domain-containing protein</fullName>
    </recommendedName>
</protein>
<dbReference type="InterPro" id="IPR001173">
    <property type="entry name" value="Glyco_trans_2-like"/>
</dbReference>
<feature type="domain" description="Glycosyltransferase 2-like" evidence="4">
    <location>
        <begin position="301"/>
        <end position="423"/>
    </location>
</feature>
<comment type="caution">
    <text evidence="5">The sequence shown here is derived from an EMBL/GenBank/DDBJ whole genome shotgun (WGS) entry which is preliminary data.</text>
</comment>
<dbReference type="AlphaFoldDB" id="A0A432Z1K2"/>
<sequence>MSSRKGSSHMAGTSIIERVFRKVTRRKVKVPPHRDSSKDLSFIQKIETSPFFDARWYIEQYPQVSSSALKPAEHYYWQGAEEGLNPSTAFDTQFYLERYPDVAETGMNPLLHFVLHGLAEGRHPREDRLSLLDDKLWSGHAPTALKELESIFNDATEAATERHAAAWHIARYQVFCGDYKTGLVLAEKMAELLPEQRMAKNRILLEACCYLKLEQQQTAGQLLKAYLALNPNDVDCRLMLANALDSDKERLKNISEAYERQGFLGIERLDASKPLSFFNLGSSWAQNAFRVPEAEQTEKITIIMPIFNAEERIEVAVRSLLNQTWRNIEVIAVDDCSTDKTVEVLQRMVSEDDRLKVVQQPQNAGAYPARNRGLKEATGNLVTTHDADDWSHPQKLEQQVLLLREQPQAQGVILNWVRATDDLHFTINWRPSDRIVHYSHSSFMLKREAINAIGQWDEVRIGADTELIWRAQHHFGKESIIHGNSGVPFAFALDDEGSLTRTKATHVSTVYYGLRHVYREICRWYHREGLDPTAKTIIPRAMTSKSLEWRTFDLLVIADFASKESSNQLLEQVRNQKTPGQKIALLHWPAFGKRQHRFCDNYFELLHEGLAEPVVFGDNIAVSNVLVANGELLTTPVASLPDFKDVKTVKVVKTEITEDENQQAERNACEFFGTNNCVWINTLE</sequence>
<evidence type="ECO:0000256" key="2">
    <source>
        <dbReference type="ARBA" id="ARBA00022676"/>
    </source>
</evidence>
<dbReference type="Pfam" id="PF00535">
    <property type="entry name" value="Glycos_transf_2"/>
    <property type="match status" value="1"/>
</dbReference>
<evidence type="ECO:0000256" key="3">
    <source>
        <dbReference type="ARBA" id="ARBA00022679"/>
    </source>
</evidence>
<dbReference type="Proteomes" id="UP000288058">
    <property type="component" value="Unassembled WGS sequence"/>
</dbReference>
<dbReference type="Gene3D" id="1.25.40.10">
    <property type="entry name" value="Tetratricopeptide repeat domain"/>
    <property type="match status" value="1"/>
</dbReference>
<reference evidence="6" key="1">
    <citation type="journal article" date="2018" name="Front. Microbiol.">
        <title>Genome-Based Analysis Reveals the Taxonomy and Diversity of the Family Idiomarinaceae.</title>
        <authorList>
            <person name="Liu Y."/>
            <person name="Lai Q."/>
            <person name="Shao Z."/>
        </authorList>
    </citation>
    <scope>NUCLEOTIDE SEQUENCE [LARGE SCALE GENOMIC DNA]</scope>
    <source>
        <strain evidence="6">R22</strain>
    </source>
</reference>
<dbReference type="CDD" id="cd00761">
    <property type="entry name" value="Glyco_tranf_GTA_type"/>
    <property type="match status" value="1"/>
</dbReference>
<gene>
    <name evidence="5" type="ORF">CWI78_04310</name>
</gene>
<dbReference type="EMBL" id="PIQC01000003">
    <property type="protein sequence ID" value="RUO71745.1"/>
    <property type="molecule type" value="Genomic_DNA"/>
</dbReference>
<keyword evidence="3" id="KW-0808">Transferase</keyword>
<evidence type="ECO:0000259" key="4">
    <source>
        <dbReference type="Pfam" id="PF00535"/>
    </source>
</evidence>
<keyword evidence="6" id="KW-1185">Reference proteome</keyword>
<dbReference type="InterPro" id="IPR050834">
    <property type="entry name" value="Glycosyltransf_2"/>
</dbReference>
<name>A0A432Z1K2_9GAMM</name>
<dbReference type="PANTHER" id="PTHR43685:SF5">
    <property type="entry name" value="GLYCOSYLTRANSFERASE EPSE-RELATED"/>
    <property type="match status" value="1"/>
</dbReference>
<dbReference type="GO" id="GO:0016757">
    <property type="term" value="F:glycosyltransferase activity"/>
    <property type="evidence" value="ECO:0007669"/>
    <property type="project" value="UniProtKB-KW"/>
</dbReference>
<dbReference type="Gene3D" id="3.90.550.10">
    <property type="entry name" value="Spore Coat Polysaccharide Biosynthesis Protein SpsA, Chain A"/>
    <property type="match status" value="1"/>
</dbReference>
<proteinExistence type="inferred from homology"/>
<evidence type="ECO:0000313" key="6">
    <source>
        <dbReference type="Proteomes" id="UP000288058"/>
    </source>
</evidence>